<name>M2YVJ5_9PSEU</name>
<sequence length="230" mass="24359">MAGLLADLGHAARAGHGLPAVPAGTAHRFGMDALTVSALHDGLPELVWCDPADGIGPELEELQFTLGDGPTLQAARYGRSLIELDLPTADPARWPTFLPAAIPTAARTVIAIPLQLGAATLGVLTGYHSTPATLTTARQRDLRRLSRVLLFLLLNSTGTAPEDETGPRAHLILHRAEIHQATGFLSLELGIPLDQALARLRAHAAAHDQTTTDLAQALLTHRTPPEALNR</sequence>
<dbReference type="Gene3D" id="3.30.450.40">
    <property type="match status" value="1"/>
</dbReference>
<comment type="caution">
    <text evidence="4">The sequence shown here is derived from an EMBL/GenBank/DDBJ whole genome shotgun (WGS) entry which is preliminary data.</text>
</comment>
<feature type="domain" description="ANTAR" evidence="3">
    <location>
        <begin position="164"/>
        <end position="219"/>
    </location>
</feature>
<keyword evidence="5" id="KW-1185">Reference proteome</keyword>
<protein>
    <recommendedName>
        <fullName evidence="3">ANTAR domain-containing protein</fullName>
    </recommendedName>
</protein>
<reference evidence="4 5" key="1">
    <citation type="journal article" date="2013" name="Genome Announc.">
        <title>Draft Genome Sequence of Amycolatopsis decaplanina Strain DSM 44594T.</title>
        <authorList>
            <person name="Kaur N."/>
            <person name="Kumar S."/>
            <person name="Bala M."/>
            <person name="Raghava G.P."/>
            <person name="Mayilraj S."/>
        </authorList>
    </citation>
    <scope>NUCLEOTIDE SEQUENCE [LARGE SCALE GENOMIC DNA]</scope>
    <source>
        <strain evidence="4 5">DSM 44594</strain>
    </source>
</reference>
<evidence type="ECO:0000256" key="2">
    <source>
        <dbReference type="ARBA" id="ARBA00023163"/>
    </source>
</evidence>
<dbReference type="PATRIC" id="fig|1284240.4.peg.6685"/>
<evidence type="ECO:0000259" key="3">
    <source>
        <dbReference type="SMART" id="SM01012"/>
    </source>
</evidence>
<keyword evidence="2" id="KW-0804">Transcription</keyword>
<accession>M2YVJ5</accession>
<evidence type="ECO:0000313" key="4">
    <source>
        <dbReference type="EMBL" id="EME52384.1"/>
    </source>
</evidence>
<dbReference type="EMBL" id="AOHO01000075">
    <property type="protein sequence ID" value="EME52384.1"/>
    <property type="molecule type" value="Genomic_DNA"/>
</dbReference>
<dbReference type="SMART" id="SM01012">
    <property type="entry name" value="ANTAR"/>
    <property type="match status" value="1"/>
</dbReference>
<keyword evidence="1" id="KW-0805">Transcription regulation</keyword>
<organism evidence="4 5">
    <name type="scientific">Amycolatopsis decaplanina DSM 44594</name>
    <dbReference type="NCBI Taxonomy" id="1284240"/>
    <lineage>
        <taxon>Bacteria</taxon>
        <taxon>Bacillati</taxon>
        <taxon>Actinomycetota</taxon>
        <taxon>Actinomycetes</taxon>
        <taxon>Pseudonocardiales</taxon>
        <taxon>Pseudonocardiaceae</taxon>
        <taxon>Amycolatopsis</taxon>
    </lineage>
</organism>
<dbReference type="Proteomes" id="UP000054226">
    <property type="component" value="Unassembled WGS sequence"/>
</dbReference>
<dbReference type="InterPro" id="IPR029016">
    <property type="entry name" value="GAF-like_dom_sf"/>
</dbReference>
<gene>
    <name evidence="4" type="ORF">H074_32794</name>
</gene>
<dbReference type="GO" id="GO:0003723">
    <property type="term" value="F:RNA binding"/>
    <property type="evidence" value="ECO:0007669"/>
    <property type="project" value="InterPro"/>
</dbReference>
<dbReference type="Gene3D" id="1.10.10.10">
    <property type="entry name" value="Winged helix-like DNA-binding domain superfamily/Winged helix DNA-binding domain"/>
    <property type="match status" value="1"/>
</dbReference>
<evidence type="ECO:0000313" key="5">
    <source>
        <dbReference type="Proteomes" id="UP000054226"/>
    </source>
</evidence>
<dbReference type="AlphaFoldDB" id="M2YVJ5"/>
<evidence type="ECO:0000256" key="1">
    <source>
        <dbReference type="ARBA" id="ARBA00023015"/>
    </source>
</evidence>
<dbReference type="InterPro" id="IPR005561">
    <property type="entry name" value="ANTAR"/>
</dbReference>
<proteinExistence type="predicted"/>
<dbReference type="SUPFAM" id="SSF55781">
    <property type="entry name" value="GAF domain-like"/>
    <property type="match status" value="1"/>
</dbReference>
<dbReference type="InterPro" id="IPR036388">
    <property type="entry name" value="WH-like_DNA-bd_sf"/>
</dbReference>
<dbReference type="Pfam" id="PF03861">
    <property type="entry name" value="ANTAR"/>
    <property type="match status" value="1"/>
</dbReference>